<dbReference type="GO" id="GO:0008654">
    <property type="term" value="P:phospholipid biosynthetic process"/>
    <property type="evidence" value="ECO:0007669"/>
    <property type="project" value="UniProtKB-KW"/>
</dbReference>
<feature type="binding site" evidence="13">
    <location>
        <begin position="225"/>
        <end position="226"/>
    </location>
    <ligand>
        <name>substrate</name>
    </ligand>
</feature>
<dbReference type="Gene3D" id="3.40.50.720">
    <property type="entry name" value="NAD(P)-binding Rossmann-like Domain"/>
    <property type="match status" value="1"/>
</dbReference>
<dbReference type="STRING" id="360107.CHAB381_0943"/>
<evidence type="ECO:0000256" key="4">
    <source>
        <dbReference type="ARBA" id="ARBA00022741"/>
    </source>
</evidence>
<keyword evidence="8 11" id="KW-0443">Lipid metabolism</keyword>
<dbReference type="AlphaFoldDB" id="A7I1W3"/>
<feature type="binding site" evidence="11">
    <location>
        <position position="249"/>
    </location>
    <ligand>
        <name>NADPH</name>
        <dbReference type="ChEBI" id="CHEBI:57783"/>
    </ligand>
</feature>
<evidence type="ECO:0000259" key="16">
    <source>
        <dbReference type="Pfam" id="PF07479"/>
    </source>
</evidence>
<keyword evidence="5 11" id="KW-0521">NADP</keyword>
<dbReference type="GO" id="GO:0006650">
    <property type="term" value="P:glycerophospholipid metabolic process"/>
    <property type="evidence" value="ECO:0007669"/>
    <property type="project" value="UniProtKB-UniRule"/>
</dbReference>
<evidence type="ECO:0000256" key="1">
    <source>
        <dbReference type="ARBA" id="ARBA00011009"/>
    </source>
</evidence>
<dbReference type="PIRSF" id="PIRSF000114">
    <property type="entry name" value="Glycerol-3-P_dh"/>
    <property type="match status" value="1"/>
</dbReference>
<feature type="binding site" evidence="11">
    <location>
        <position position="161"/>
    </location>
    <ligand>
        <name>sn-glycerol 3-phosphate</name>
        <dbReference type="ChEBI" id="CHEBI:57597"/>
    </ligand>
</feature>
<feature type="binding site" evidence="14">
    <location>
        <position position="111"/>
    </location>
    <ligand>
        <name>NAD(+)</name>
        <dbReference type="ChEBI" id="CHEBI:57540"/>
    </ligand>
</feature>
<dbReference type="InterPro" id="IPR013328">
    <property type="entry name" value="6PGD_dom2"/>
</dbReference>
<keyword evidence="4 11" id="KW-0547">Nucleotide-binding</keyword>
<sequence length="296" mass="32182">MKIAIIGAGKWGSALFHALGSKNECVITSFHKREMNGFVSIEEAFECEVLVFVLAAQHTREFLKANFKNKNQKILVASKGIEAKTGKFLNEIFAEFTDDKNLAFLSGPSFAAEVMQNLPCALVASSTNHDLAKFYASLFPKFIKTYPDDDVIGAEICGAYKNVIAIASGICDGLKLGNNARASLISRGLIEMARFGKFFGAKDQTFLGLSGAGDLFLSASSVLSRNYRVGLGLANGKKLNEILRELGEVAEGVYTAEAIVRISENKEIYTPIASEVFKILGGKCVQESLQDLLKKR</sequence>
<dbReference type="InterPro" id="IPR008927">
    <property type="entry name" value="6-PGluconate_DH-like_C_sf"/>
</dbReference>
<protein>
    <recommendedName>
        <fullName evidence="11">Glycerol-3-phosphate dehydrogenase [NAD(P)+]</fullName>
        <ecNumber evidence="11">1.1.1.94</ecNumber>
    </recommendedName>
    <alternativeName>
        <fullName evidence="11">NAD(P)(+)-dependent glycerol-3-phosphate dehydrogenase</fullName>
    </alternativeName>
    <alternativeName>
        <fullName evidence="11">NAD(P)H-dependent dihydroxyacetone-phosphate reductase</fullName>
    </alternativeName>
</protein>
<feature type="binding site" evidence="14">
    <location>
        <begin position="7"/>
        <end position="12"/>
    </location>
    <ligand>
        <name>NAD(+)</name>
        <dbReference type="ChEBI" id="CHEBI:57540"/>
    </ligand>
</feature>
<keyword evidence="3 11" id="KW-0444">Lipid biosynthesis</keyword>
<keyword evidence="18" id="KW-1185">Reference proteome</keyword>
<dbReference type="GO" id="GO:0046168">
    <property type="term" value="P:glycerol-3-phosphate catabolic process"/>
    <property type="evidence" value="ECO:0007669"/>
    <property type="project" value="InterPro"/>
</dbReference>
<comment type="pathway">
    <text evidence="11">Membrane lipid metabolism; glycerophospholipid metabolism.</text>
</comment>
<feature type="binding site" evidence="14">
    <location>
        <position position="225"/>
    </location>
    <ligand>
        <name>NAD(+)</name>
        <dbReference type="ChEBI" id="CHEBI:57540"/>
    </ligand>
</feature>
<accession>A7I1W3</accession>
<dbReference type="PANTHER" id="PTHR11728:SF1">
    <property type="entry name" value="GLYCEROL-3-PHOSPHATE DEHYDROGENASE [NAD(+)] 2, CHLOROPLASTIC"/>
    <property type="match status" value="1"/>
</dbReference>
<feature type="binding site" evidence="11">
    <location>
        <position position="32"/>
    </location>
    <ligand>
        <name>NADPH</name>
        <dbReference type="ChEBI" id="CHEBI:57783"/>
    </ligand>
</feature>
<dbReference type="GO" id="GO:0046167">
    <property type="term" value="P:glycerol-3-phosphate biosynthetic process"/>
    <property type="evidence" value="ECO:0007669"/>
    <property type="project" value="UniProtKB-UniRule"/>
</dbReference>
<dbReference type="GO" id="GO:0005975">
    <property type="term" value="P:carbohydrate metabolic process"/>
    <property type="evidence" value="ECO:0007669"/>
    <property type="project" value="InterPro"/>
</dbReference>
<dbReference type="eggNOG" id="COG0240">
    <property type="taxonomic scope" value="Bacteria"/>
</dbReference>
<dbReference type="NCBIfam" id="NF000943">
    <property type="entry name" value="PRK00094.2-1"/>
    <property type="match status" value="1"/>
</dbReference>
<dbReference type="Proteomes" id="UP000002407">
    <property type="component" value="Chromosome"/>
</dbReference>
<feature type="binding site" evidence="11">
    <location>
        <position position="214"/>
    </location>
    <ligand>
        <name>sn-glycerol 3-phosphate</name>
        <dbReference type="ChEBI" id="CHEBI:57597"/>
    </ligand>
</feature>
<dbReference type="GO" id="GO:0005829">
    <property type="term" value="C:cytosol"/>
    <property type="evidence" value="ECO:0007669"/>
    <property type="project" value="TreeGrafter"/>
</dbReference>
<dbReference type="SUPFAM" id="SSF48179">
    <property type="entry name" value="6-phosphogluconate dehydrogenase C-terminal domain-like"/>
    <property type="match status" value="1"/>
</dbReference>
<organism evidence="17 18">
    <name type="scientific">Campylobacter hominis (strain ATCC BAA-381 / DSM 21671 / CCUG 45161 / LMG 19568 / NCTC 13146 / CH001A)</name>
    <dbReference type="NCBI Taxonomy" id="360107"/>
    <lineage>
        <taxon>Bacteria</taxon>
        <taxon>Pseudomonadati</taxon>
        <taxon>Campylobacterota</taxon>
        <taxon>Epsilonproteobacteria</taxon>
        <taxon>Campylobacterales</taxon>
        <taxon>Campylobacteraceae</taxon>
        <taxon>Campylobacter</taxon>
    </lineage>
</organism>
<feature type="binding site" evidence="11">
    <location>
        <position position="225"/>
    </location>
    <ligand>
        <name>sn-glycerol 3-phosphate</name>
        <dbReference type="ChEBI" id="CHEBI:57597"/>
    </ligand>
</feature>
<evidence type="ECO:0000256" key="14">
    <source>
        <dbReference type="PIRSR" id="PIRSR000114-3"/>
    </source>
</evidence>
<dbReference type="InterPro" id="IPR006109">
    <property type="entry name" value="G3P_DH_NAD-dep_C"/>
</dbReference>
<reference evidence="18" key="1">
    <citation type="submission" date="2007-07" db="EMBL/GenBank/DDBJ databases">
        <title>Complete genome sequence of Campylobacter hominis ATCC BAA-381, a commensal isolated from the human gastrointestinal tract.</title>
        <authorList>
            <person name="Fouts D.E."/>
            <person name="Mongodin E.F."/>
            <person name="Puiu D."/>
            <person name="Sebastian Y."/>
            <person name="Miller W.G."/>
            <person name="Mandrell R.E."/>
            <person name="Nelson K.E."/>
        </authorList>
    </citation>
    <scope>NUCLEOTIDE SEQUENCE [LARGE SCALE GENOMIC DNA]</scope>
    <source>
        <strain evidence="18">ATCC BAA-381 / LMG 19568 / NCTC 13146 / CH001A</strain>
    </source>
</reference>
<feature type="active site" description="Proton acceptor" evidence="11 12">
    <location>
        <position position="161"/>
    </location>
</feature>
<dbReference type="NCBIfam" id="NF000940">
    <property type="entry name" value="PRK00094.1-2"/>
    <property type="match status" value="1"/>
</dbReference>
<keyword evidence="2 11" id="KW-0963">Cytoplasm</keyword>
<feature type="binding site" evidence="11">
    <location>
        <position position="225"/>
    </location>
    <ligand>
        <name>NADPH</name>
        <dbReference type="ChEBI" id="CHEBI:57783"/>
    </ligand>
</feature>
<dbReference type="GO" id="GO:0141152">
    <property type="term" value="F:glycerol-3-phosphate dehydrogenase (NAD+) activity"/>
    <property type="evidence" value="ECO:0007669"/>
    <property type="project" value="RHEA"/>
</dbReference>
<dbReference type="NCBIfam" id="NF000942">
    <property type="entry name" value="PRK00094.1-4"/>
    <property type="match status" value="1"/>
</dbReference>
<dbReference type="GO" id="GO:0141153">
    <property type="term" value="F:glycerol-3-phosphate dehydrogenase (NADP+) activity"/>
    <property type="evidence" value="ECO:0007669"/>
    <property type="project" value="RHEA"/>
</dbReference>
<dbReference type="HAMAP" id="MF_00394">
    <property type="entry name" value="NAD_Glyc3P_dehydrog"/>
    <property type="match status" value="1"/>
</dbReference>
<dbReference type="EMBL" id="CP000776">
    <property type="protein sequence ID" value="ABS51892.1"/>
    <property type="molecule type" value="Genomic_DNA"/>
</dbReference>
<comment type="catalytic activity">
    <reaction evidence="11">
        <text>sn-glycerol 3-phosphate + NADP(+) = dihydroxyacetone phosphate + NADPH + H(+)</text>
        <dbReference type="Rhea" id="RHEA:11096"/>
        <dbReference type="ChEBI" id="CHEBI:15378"/>
        <dbReference type="ChEBI" id="CHEBI:57597"/>
        <dbReference type="ChEBI" id="CHEBI:57642"/>
        <dbReference type="ChEBI" id="CHEBI:57783"/>
        <dbReference type="ChEBI" id="CHEBI:58349"/>
        <dbReference type="EC" id="1.1.1.94"/>
    </reaction>
</comment>
<feature type="binding site" evidence="13">
    <location>
        <position position="79"/>
    </location>
    <ligand>
        <name>substrate</name>
    </ligand>
</feature>
<gene>
    <name evidence="11" type="primary">gpsA</name>
    <name evidence="17" type="ordered locus">CHAB381_0943</name>
</gene>
<dbReference type="KEGG" id="cha:CHAB381_0943"/>
<evidence type="ECO:0000256" key="5">
    <source>
        <dbReference type="ARBA" id="ARBA00022857"/>
    </source>
</evidence>
<keyword evidence="10 11" id="KW-1208">Phospholipid metabolism</keyword>
<comment type="function">
    <text evidence="11">Catalyzes the reduction of the glycolytic intermediate dihydroxyacetone phosphate (DHAP) to sn-glycerol 3-phosphate (G3P), the key precursor for phospholipid synthesis.</text>
</comment>
<evidence type="ECO:0000256" key="10">
    <source>
        <dbReference type="ARBA" id="ARBA00023264"/>
    </source>
</evidence>
<comment type="similarity">
    <text evidence="1 11">Belongs to the NAD-dependent glycerol-3-phosphate dehydrogenase family.</text>
</comment>
<feature type="domain" description="Glycerol-3-phosphate dehydrogenase NAD-dependent N-terminal" evidence="15">
    <location>
        <begin position="41"/>
        <end position="131"/>
    </location>
</feature>
<feature type="binding site" evidence="11">
    <location>
        <position position="79"/>
    </location>
    <ligand>
        <name>sn-glycerol 3-phosphate</name>
        <dbReference type="ChEBI" id="CHEBI:57597"/>
    </ligand>
</feature>
<dbReference type="GO" id="GO:0051287">
    <property type="term" value="F:NAD binding"/>
    <property type="evidence" value="ECO:0007669"/>
    <property type="project" value="InterPro"/>
</dbReference>
<dbReference type="InterPro" id="IPR011128">
    <property type="entry name" value="G3P_DH_NAD-dep_N"/>
</dbReference>
<dbReference type="InterPro" id="IPR036291">
    <property type="entry name" value="NAD(P)-bd_dom_sf"/>
</dbReference>
<dbReference type="Gene3D" id="1.10.1040.10">
    <property type="entry name" value="N-(1-d-carboxylethyl)-l-norvaline Dehydrogenase, domain 2"/>
    <property type="match status" value="1"/>
</dbReference>
<dbReference type="UniPathway" id="UPA00940"/>
<feature type="binding site" evidence="14">
    <location>
        <position position="30"/>
    </location>
    <ligand>
        <name>NAD(+)</name>
        <dbReference type="ChEBI" id="CHEBI:57540"/>
    </ligand>
</feature>
<feature type="binding site" evidence="11">
    <location>
        <position position="107"/>
    </location>
    <ligand>
        <name>sn-glycerol 3-phosphate</name>
        <dbReference type="ChEBI" id="CHEBI:57597"/>
    </ligand>
</feature>
<proteinExistence type="inferred from homology"/>
<feature type="binding site" evidence="11">
    <location>
        <position position="11"/>
    </location>
    <ligand>
        <name>NADPH</name>
        <dbReference type="ChEBI" id="CHEBI:57783"/>
    </ligand>
</feature>
<evidence type="ECO:0000256" key="11">
    <source>
        <dbReference type="HAMAP-Rule" id="MF_00394"/>
    </source>
</evidence>
<feature type="binding site" evidence="11">
    <location>
        <position position="224"/>
    </location>
    <ligand>
        <name>sn-glycerol 3-phosphate</name>
        <dbReference type="ChEBI" id="CHEBI:57597"/>
    </ligand>
</feature>
<comment type="catalytic activity">
    <reaction evidence="11">
        <text>sn-glycerol 3-phosphate + NAD(+) = dihydroxyacetone phosphate + NADH + H(+)</text>
        <dbReference type="Rhea" id="RHEA:11092"/>
        <dbReference type="ChEBI" id="CHEBI:15378"/>
        <dbReference type="ChEBI" id="CHEBI:57540"/>
        <dbReference type="ChEBI" id="CHEBI:57597"/>
        <dbReference type="ChEBI" id="CHEBI:57642"/>
        <dbReference type="ChEBI" id="CHEBI:57945"/>
        <dbReference type="EC" id="1.1.1.94"/>
    </reaction>
</comment>
<evidence type="ECO:0000256" key="13">
    <source>
        <dbReference type="PIRSR" id="PIRSR000114-2"/>
    </source>
</evidence>
<feature type="binding site" evidence="11">
    <location>
        <position position="226"/>
    </location>
    <ligand>
        <name>sn-glycerol 3-phosphate</name>
        <dbReference type="ChEBI" id="CHEBI:57597"/>
    </ligand>
</feature>
<feature type="binding site" evidence="11">
    <location>
        <position position="33"/>
    </location>
    <ligand>
        <name>NADPH</name>
        <dbReference type="ChEBI" id="CHEBI:57783"/>
    </ligand>
</feature>
<evidence type="ECO:0000256" key="6">
    <source>
        <dbReference type="ARBA" id="ARBA00023002"/>
    </source>
</evidence>
<feature type="binding site" evidence="11">
    <location>
        <position position="111"/>
    </location>
    <ligand>
        <name>NADPH</name>
        <dbReference type="ChEBI" id="CHEBI:57783"/>
    </ligand>
</feature>
<dbReference type="FunFam" id="1.10.1040.10:FF:000025">
    <property type="entry name" value="Glycerol-3-phosphate dehydrogenase [NAD(P)+]"/>
    <property type="match status" value="1"/>
</dbReference>
<feature type="binding site" evidence="11">
    <location>
        <position position="251"/>
    </location>
    <ligand>
        <name>NADPH</name>
        <dbReference type="ChEBI" id="CHEBI:57783"/>
    </ligand>
</feature>
<feature type="binding site" evidence="11">
    <location>
        <position position="79"/>
    </location>
    <ligand>
        <name>NADPH</name>
        <dbReference type="ChEBI" id="CHEBI:57783"/>
    </ligand>
</feature>
<dbReference type="HOGENOM" id="CLU_033449_0_2_7"/>
<feature type="binding site" evidence="11">
    <location>
        <position position="109"/>
    </location>
    <ligand>
        <name>sn-glycerol 3-phosphate</name>
        <dbReference type="ChEBI" id="CHEBI:57597"/>
    </ligand>
</feature>
<dbReference type="Pfam" id="PF07479">
    <property type="entry name" value="NAD_Gly3P_dh_C"/>
    <property type="match status" value="1"/>
</dbReference>
<feature type="domain" description="Glycerol-3-phosphate dehydrogenase NAD-dependent C-terminal" evidence="16">
    <location>
        <begin position="150"/>
        <end position="283"/>
    </location>
</feature>
<dbReference type="SUPFAM" id="SSF51735">
    <property type="entry name" value="NAD(P)-binding Rossmann-fold domains"/>
    <property type="match status" value="1"/>
</dbReference>
<keyword evidence="6 11" id="KW-0560">Oxidoreductase</keyword>
<evidence type="ECO:0000256" key="3">
    <source>
        <dbReference type="ARBA" id="ARBA00022516"/>
    </source>
</evidence>
<dbReference type="PROSITE" id="PS00957">
    <property type="entry name" value="NAD_G3PDH"/>
    <property type="match status" value="1"/>
</dbReference>
<dbReference type="EC" id="1.1.1.94" evidence="11"/>
<keyword evidence="7 11" id="KW-0520">NAD</keyword>
<evidence type="ECO:0000256" key="12">
    <source>
        <dbReference type="PIRSR" id="PIRSR000114-1"/>
    </source>
</evidence>
<name>A7I1W3_CAMHC</name>
<evidence type="ECO:0000256" key="7">
    <source>
        <dbReference type="ARBA" id="ARBA00023027"/>
    </source>
</evidence>
<evidence type="ECO:0000313" key="17">
    <source>
        <dbReference type="EMBL" id="ABS51892.1"/>
    </source>
</evidence>
<evidence type="ECO:0000256" key="8">
    <source>
        <dbReference type="ARBA" id="ARBA00023098"/>
    </source>
</evidence>
<keyword evidence="9 11" id="KW-0594">Phospholipid biosynthesis</keyword>
<evidence type="ECO:0000256" key="9">
    <source>
        <dbReference type="ARBA" id="ARBA00023209"/>
    </source>
</evidence>
<dbReference type="InterPro" id="IPR006168">
    <property type="entry name" value="G3P_DH_NAD-dep"/>
</dbReference>
<evidence type="ECO:0000256" key="2">
    <source>
        <dbReference type="ARBA" id="ARBA00022490"/>
    </source>
</evidence>
<evidence type="ECO:0000259" key="15">
    <source>
        <dbReference type="Pfam" id="PF01210"/>
    </source>
</evidence>
<comment type="caution">
    <text evidence="11">Lacks conserved residue(s) required for the propagation of feature annotation.</text>
</comment>
<dbReference type="OrthoDB" id="9812273at2"/>
<comment type="subcellular location">
    <subcellularLocation>
        <location evidence="11">Cytoplasm</location>
    </subcellularLocation>
</comment>
<dbReference type="PANTHER" id="PTHR11728">
    <property type="entry name" value="GLYCEROL-3-PHOSPHATE DEHYDROGENASE"/>
    <property type="match status" value="1"/>
</dbReference>
<dbReference type="Pfam" id="PF01210">
    <property type="entry name" value="NAD_Gly3P_dh_N"/>
    <property type="match status" value="1"/>
</dbReference>
<evidence type="ECO:0000313" key="18">
    <source>
        <dbReference type="Proteomes" id="UP000002407"/>
    </source>
</evidence>